<dbReference type="AlphaFoldDB" id="A0A0M0EBQ4"/>
<accession>A0A0M0EBQ4</accession>
<organism evidence="1 2">
    <name type="scientific">Komagataeibacter europaeus</name>
    <name type="common">Gluconacetobacter europaeus</name>
    <dbReference type="NCBI Taxonomy" id="33995"/>
    <lineage>
        <taxon>Bacteria</taxon>
        <taxon>Pseudomonadati</taxon>
        <taxon>Pseudomonadota</taxon>
        <taxon>Alphaproteobacteria</taxon>
        <taxon>Acetobacterales</taxon>
        <taxon>Acetobacteraceae</taxon>
        <taxon>Komagataeibacter</taxon>
    </lineage>
</organism>
<name>A0A0M0EBQ4_KOMEU</name>
<comment type="caution">
    <text evidence="1">The sequence shown here is derived from an EMBL/GenBank/DDBJ whole genome shotgun (WGS) entry which is preliminary data.</text>
</comment>
<gene>
    <name evidence="1" type="ORF">KOEU_38270</name>
</gene>
<reference evidence="1" key="1">
    <citation type="submission" date="2015-08" db="EMBL/GenBank/DDBJ databases">
        <title>Draft genome sequence of Komagataeibacter europaeus CECT 8546 a cellulose producer strain from vinegar produced by the traditional method.</title>
        <authorList>
            <person name="Poehlein A."/>
            <person name="Valera M.J."/>
            <person name="Haack F.S."/>
            <person name="Mas A."/>
            <person name="Daniel R."/>
            <person name="Streit W.R."/>
            <person name="Mateo E."/>
        </authorList>
    </citation>
    <scope>NUCLEOTIDE SEQUENCE [LARGE SCALE GENOMIC DNA]</scope>
    <source>
        <strain evidence="1">CECT 8546</strain>
    </source>
</reference>
<evidence type="ECO:0000313" key="2">
    <source>
        <dbReference type="Proteomes" id="UP000037566"/>
    </source>
</evidence>
<keyword evidence="2" id="KW-1185">Reference proteome</keyword>
<sequence length="135" mass="15197">MQCNPLSLQLRAEIGKCRLDFPGHGHCIGTVLFPYINYNACLSLDTGRTEGRNRGFSYSGNAAQCDSTIIRADNHSAGQTFWRQGLTVRLKNDSLVRGINKAGPLYASRFLGSRKDVIESDMMQDELVWMYLYLE</sequence>
<dbReference type="Proteomes" id="UP000037566">
    <property type="component" value="Unassembled WGS sequence"/>
</dbReference>
<proteinExistence type="predicted"/>
<dbReference type="EMBL" id="LHUQ01000080">
    <property type="protein sequence ID" value="KON62684.1"/>
    <property type="molecule type" value="Genomic_DNA"/>
</dbReference>
<evidence type="ECO:0000313" key="1">
    <source>
        <dbReference type="EMBL" id="KON62684.1"/>
    </source>
</evidence>
<protein>
    <submittedName>
        <fullName evidence="1">Uncharacterized protein</fullName>
    </submittedName>
</protein>